<dbReference type="Gene3D" id="3.30.450.20">
    <property type="entry name" value="PAS domain"/>
    <property type="match status" value="3"/>
</dbReference>
<dbReference type="CDD" id="cd00077">
    <property type="entry name" value="HDc"/>
    <property type="match status" value="1"/>
</dbReference>
<feature type="domain" description="PAS" evidence="1">
    <location>
        <begin position="263"/>
        <end position="337"/>
    </location>
</feature>
<dbReference type="Pfam" id="PF13487">
    <property type="entry name" value="HD_5"/>
    <property type="match status" value="1"/>
</dbReference>
<dbReference type="AlphaFoldDB" id="A0A2Z4Y1H8"/>
<dbReference type="SUPFAM" id="SSF55781">
    <property type="entry name" value="GAF domain-like"/>
    <property type="match status" value="2"/>
</dbReference>
<dbReference type="PANTHER" id="PTHR45228">
    <property type="entry name" value="CYCLIC DI-GMP PHOSPHODIESTERASE TM_0186-RELATED"/>
    <property type="match status" value="1"/>
</dbReference>
<evidence type="ECO:0000259" key="3">
    <source>
        <dbReference type="PROSITE" id="PS51832"/>
    </source>
</evidence>
<dbReference type="InterPro" id="IPR013655">
    <property type="entry name" value="PAS_fold_3"/>
</dbReference>
<feature type="domain" description="PAC" evidence="2">
    <location>
        <begin position="339"/>
        <end position="391"/>
    </location>
</feature>
<evidence type="ECO:0000259" key="1">
    <source>
        <dbReference type="PROSITE" id="PS50112"/>
    </source>
</evidence>
<sequence>MSAMREGNCESNGQAGQEGVLLVVDKDGHIQAVEGGAGELFGREPSTLVGLSLAELLGEECAAWWKEMQGREWRTTDPPATWTGRILSPEGSEVQVEIEWKPLVGAASMGGLLQLRFPNPELSKLRRDSQASLPSGLSCSSCCLFVNAPYAVARHRLLYDANDRPSDYLFLEVNPAFERLTGWESSKVIGKTVRDLMGDAAAPWIQRYGEVVASGRHATFQDFAQRLNRWYYVVAYPTGGDEFIVAFDDVTERVQLAHERELLTKRLEHVLDTTPTVITVLERQRDEFVPVWVSPNVEILFGYTPEEALVPEFWIHAIEPEDRERVLRQTEQVFRKGENWMEYRMRTKWGRLVWVQDYSRVTRYENGEPQEVIVSWTDITRRVLDAQELEENLRELRAILTTAQELATSLNPQQVAESIVRLCVEVLGARLAWLGIAEPSGYVRPLAWLPAESKYLQSIRVRHDQQPKVQGATGRAIRSGRVQLTEDVFTDPRFSPWRKQAIEAGFCTSAAFPLTSRGQTFGALNVYSDQAGFFSARRLEVFQTFAHLAAAALQNAFLYETAQERLARLEALHSIDIAMADRVSLATPLEELLKQLRDRLGVDVALLFTYDPERHELLCTAYYGANSPPTQPIVKLGHYFAGTAAAQQRRVVVENVPEALDRFFDANWVRAEKLQWGCAVPLLRGTELLGVMEIFQRRPFQPDPEWFAFLEMLAGQAAIAVDLAKQAHEAEAAAIALRDAYDATIEGWSRAIDLRDHETKGHSQRVADLTVRLAWAVGVEPEQIIHIRRGALLHDVGKLGVPDAILRKPGPLTPEEWEIMRKHPQYAMDMLGEIEFLRPALEIPYCHHEKWDGSGYPRGLKGEEIPLSARLFAVVDVWDALASDRPYRAAWPHDWIVEYIREQSGKHFDPKVVEVFLEMIQKLSLRNHR</sequence>
<dbReference type="SUPFAM" id="SSF109604">
    <property type="entry name" value="HD-domain/PDEase-like"/>
    <property type="match status" value="1"/>
</dbReference>
<dbReference type="PANTHER" id="PTHR45228:SF1">
    <property type="entry name" value="CYCLIC DI-GMP PHOSPHODIESTERASE TM_0186"/>
    <property type="match status" value="1"/>
</dbReference>
<dbReference type="Gene3D" id="1.10.3210.10">
    <property type="entry name" value="Hypothetical protein af1432"/>
    <property type="match status" value="1"/>
</dbReference>
<dbReference type="SMART" id="SM00086">
    <property type="entry name" value="PAC"/>
    <property type="match status" value="1"/>
</dbReference>
<dbReference type="SUPFAM" id="SSF55785">
    <property type="entry name" value="PYP-like sensor domain (PAS domain)"/>
    <property type="match status" value="3"/>
</dbReference>
<evidence type="ECO:0000313" key="5">
    <source>
        <dbReference type="Proteomes" id="UP000262583"/>
    </source>
</evidence>
<dbReference type="SMART" id="SM00471">
    <property type="entry name" value="HDc"/>
    <property type="match status" value="1"/>
</dbReference>
<dbReference type="PROSITE" id="PS51832">
    <property type="entry name" value="HD_GYP"/>
    <property type="match status" value="1"/>
</dbReference>
<dbReference type="PROSITE" id="PS50113">
    <property type="entry name" value="PAC"/>
    <property type="match status" value="1"/>
</dbReference>
<dbReference type="Proteomes" id="UP000262583">
    <property type="component" value="Chromosome"/>
</dbReference>
<dbReference type="SMART" id="SM00091">
    <property type="entry name" value="PAS"/>
    <property type="match status" value="3"/>
</dbReference>
<keyword evidence="4" id="KW-0378">Hydrolase</keyword>
<dbReference type="Pfam" id="PF13185">
    <property type="entry name" value="GAF_2"/>
    <property type="match status" value="2"/>
</dbReference>
<dbReference type="InterPro" id="IPR003018">
    <property type="entry name" value="GAF"/>
</dbReference>
<dbReference type="InterPro" id="IPR052020">
    <property type="entry name" value="Cyclic_di-GMP/3'3'-cGAMP_PDE"/>
</dbReference>
<dbReference type="InterPro" id="IPR000014">
    <property type="entry name" value="PAS"/>
</dbReference>
<dbReference type="NCBIfam" id="TIGR00229">
    <property type="entry name" value="sensory_box"/>
    <property type="match status" value="2"/>
</dbReference>
<feature type="domain" description="PAS" evidence="1">
    <location>
        <begin position="170"/>
        <end position="197"/>
    </location>
</feature>
<dbReference type="InterPro" id="IPR000700">
    <property type="entry name" value="PAS-assoc_C"/>
</dbReference>
<protein>
    <submittedName>
        <fullName evidence="4">HD-hydrolase domain</fullName>
    </submittedName>
</protein>
<dbReference type="CDD" id="cd00130">
    <property type="entry name" value="PAS"/>
    <property type="match status" value="2"/>
</dbReference>
<dbReference type="Pfam" id="PF08448">
    <property type="entry name" value="PAS_4"/>
    <property type="match status" value="1"/>
</dbReference>
<dbReference type="PROSITE" id="PS50112">
    <property type="entry name" value="PAS"/>
    <property type="match status" value="2"/>
</dbReference>
<dbReference type="InterPro" id="IPR013656">
    <property type="entry name" value="PAS_4"/>
</dbReference>
<dbReference type="GO" id="GO:0016787">
    <property type="term" value="F:hydrolase activity"/>
    <property type="evidence" value="ECO:0007669"/>
    <property type="project" value="UniProtKB-KW"/>
</dbReference>
<accession>A0A2Z4Y1H8</accession>
<dbReference type="InterPro" id="IPR029016">
    <property type="entry name" value="GAF-like_dom_sf"/>
</dbReference>
<dbReference type="InterPro" id="IPR003607">
    <property type="entry name" value="HD/PDEase_dom"/>
</dbReference>
<proteinExistence type="predicted"/>
<dbReference type="EMBL" id="CP030759">
    <property type="protein sequence ID" value="AXA34960.1"/>
    <property type="molecule type" value="Genomic_DNA"/>
</dbReference>
<organism evidence="4 5">
    <name type="scientific">Sumerlaea chitinivorans</name>
    <dbReference type="NCBI Taxonomy" id="2250252"/>
    <lineage>
        <taxon>Bacteria</taxon>
        <taxon>Candidatus Sumerlaeota</taxon>
        <taxon>Candidatus Sumerlaeia</taxon>
        <taxon>Candidatus Sumerlaeales</taxon>
        <taxon>Candidatus Sumerlaeaceae</taxon>
        <taxon>Candidatus Sumerlaea</taxon>
    </lineage>
</organism>
<dbReference type="InterPro" id="IPR037522">
    <property type="entry name" value="HD_GYP_dom"/>
</dbReference>
<evidence type="ECO:0000313" key="4">
    <source>
        <dbReference type="EMBL" id="AXA34960.1"/>
    </source>
</evidence>
<dbReference type="InterPro" id="IPR001610">
    <property type="entry name" value="PAC"/>
</dbReference>
<dbReference type="Pfam" id="PF13426">
    <property type="entry name" value="PAS_9"/>
    <property type="match status" value="1"/>
</dbReference>
<dbReference type="InterPro" id="IPR035965">
    <property type="entry name" value="PAS-like_dom_sf"/>
</dbReference>
<reference evidence="4 5" key="1">
    <citation type="submission" date="2018-05" db="EMBL/GenBank/DDBJ databases">
        <title>A metagenomic window into the 2 km-deep terrestrial subsurface aquifer revealed taxonomically and functionally diverse microbial community comprising novel uncultured bacterial lineages.</title>
        <authorList>
            <person name="Kadnikov V.V."/>
            <person name="Mardanov A.V."/>
            <person name="Beletsky A.V."/>
            <person name="Banks D."/>
            <person name="Pimenov N.V."/>
            <person name="Frank Y.A."/>
            <person name="Karnachuk O.V."/>
            <person name="Ravin N.V."/>
        </authorList>
    </citation>
    <scope>NUCLEOTIDE SEQUENCE [LARGE SCALE GENOMIC DNA]</scope>
    <source>
        <strain evidence="4">BY</strain>
    </source>
</reference>
<name>A0A2Z4Y1H8_SUMC1</name>
<dbReference type="KEGG" id="schv:BRCON_0183"/>
<dbReference type="SMART" id="SM00065">
    <property type="entry name" value="GAF"/>
    <property type="match status" value="2"/>
</dbReference>
<gene>
    <name evidence="4" type="ORF">BRCON_0183</name>
</gene>
<feature type="domain" description="HD-GYP" evidence="3">
    <location>
        <begin position="737"/>
        <end position="929"/>
    </location>
</feature>
<evidence type="ECO:0000259" key="2">
    <source>
        <dbReference type="PROSITE" id="PS50113"/>
    </source>
</evidence>
<dbReference type="Pfam" id="PF08447">
    <property type="entry name" value="PAS_3"/>
    <property type="match status" value="1"/>
</dbReference>
<dbReference type="Gene3D" id="3.30.450.40">
    <property type="match status" value="2"/>
</dbReference>